<protein>
    <submittedName>
        <fullName evidence="3">N-acetylglucosaminyldiphosphoundecaprenol</fullName>
    </submittedName>
</protein>
<dbReference type="PANTHER" id="PTHR34136">
    <property type="match status" value="1"/>
</dbReference>
<comment type="caution">
    <text evidence="3">The sequence shown here is derived from an EMBL/GenBank/DDBJ whole genome shotgun (WGS) entry which is preliminary data.</text>
</comment>
<evidence type="ECO:0000313" key="4">
    <source>
        <dbReference type="Proteomes" id="UP000315689"/>
    </source>
</evidence>
<gene>
    <name evidence="3" type="ORF">CEN89_376</name>
</gene>
<reference evidence="3 4" key="1">
    <citation type="submission" date="2017-07" db="EMBL/GenBank/DDBJ databases">
        <title>Mechanisms for carbon and nitrogen cycling indicate functional differentiation within the Candidate Phyla Radiation.</title>
        <authorList>
            <person name="Danczak R.E."/>
            <person name="Johnston M.D."/>
            <person name="Kenah C."/>
            <person name="Slattery M."/>
            <person name="Wrighton K.C."/>
            <person name="Wilkins M.J."/>
        </authorList>
    </citation>
    <scope>NUCLEOTIDE SEQUENCE [LARGE SCALE GENOMIC DNA]</scope>
    <source>
        <strain evidence="3">Licking1014_7</strain>
    </source>
</reference>
<organism evidence="3 4">
    <name type="scientific">Candidatus Berkelbacteria bacterium Licking1014_7</name>
    <dbReference type="NCBI Taxonomy" id="2017147"/>
    <lineage>
        <taxon>Bacteria</taxon>
        <taxon>Candidatus Berkelbacteria</taxon>
    </lineage>
</organism>
<keyword evidence="2" id="KW-0808">Transferase</keyword>
<dbReference type="EMBL" id="VMGK01000010">
    <property type="protein sequence ID" value="TSC92934.1"/>
    <property type="molecule type" value="Genomic_DNA"/>
</dbReference>
<accession>A0A554LJB5</accession>
<dbReference type="GO" id="GO:0016758">
    <property type="term" value="F:hexosyltransferase activity"/>
    <property type="evidence" value="ECO:0007669"/>
    <property type="project" value="TreeGrafter"/>
</dbReference>
<dbReference type="CDD" id="cd06533">
    <property type="entry name" value="Glyco_transf_WecG_TagA"/>
    <property type="match status" value="1"/>
</dbReference>
<name>A0A554LJB5_9BACT</name>
<proteinExistence type="predicted"/>
<dbReference type="InterPro" id="IPR004629">
    <property type="entry name" value="WecG_TagA_CpsF"/>
</dbReference>
<evidence type="ECO:0000313" key="3">
    <source>
        <dbReference type="EMBL" id="TSC92934.1"/>
    </source>
</evidence>
<dbReference type="NCBIfam" id="TIGR00696">
    <property type="entry name" value="wecG_tagA_cpsF"/>
    <property type="match status" value="1"/>
</dbReference>
<evidence type="ECO:0000256" key="2">
    <source>
        <dbReference type="ARBA" id="ARBA00022679"/>
    </source>
</evidence>
<keyword evidence="1" id="KW-0328">Glycosyltransferase</keyword>
<evidence type="ECO:0000256" key="1">
    <source>
        <dbReference type="ARBA" id="ARBA00022676"/>
    </source>
</evidence>
<dbReference type="AlphaFoldDB" id="A0A554LJB5"/>
<dbReference type="PANTHER" id="PTHR34136:SF1">
    <property type="entry name" value="UDP-N-ACETYL-D-MANNOSAMINURONIC ACID TRANSFERASE"/>
    <property type="match status" value="1"/>
</dbReference>
<dbReference type="Proteomes" id="UP000315689">
    <property type="component" value="Unassembled WGS sequence"/>
</dbReference>
<dbReference type="Pfam" id="PF03808">
    <property type="entry name" value="Glyco_tran_WecG"/>
    <property type="match status" value="1"/>
</dbReference>
<sequence>MNSEQIKILGIKTDNLTLGQTILEIEKMIASNYCHQIVTVNPEFILKAQKDKKFFQILNNASLAIPDGAGIVWAAKKQGIELAERVSGADLVEALGKRQKYSLFFLGGAPDIAKRASNKLMQKYPQLKILGATDGGKITDTNLAHQKKLIGRINQLKPDILLVALGAPKQDKFISRWQNELKCKVAIGVGGTFDYWAGTVRRAPKIFQQLSLEWLWRLILEPRRLPRIFNAVIVFPLKIIFARK</sequence>